<dbReference type="GO" id="GO:0016538">
    <property type="term" value="F:cyclin-dependent protein serine/threonine kinase regulator activity"/>
    <property type="evidence" value="ECO:0007669"/>
    <property type="project" value="InterPro"/>
</dbReference>
<dbReference type="Proteomes" id="UP000265515">
    <property type="component" value="Unassembled WGS sequence"/>
</dbReference>
<dbReference type="InterPro" id="IPR006671">
    <property type="entry name" value="Cyclin_N"/>
</dbReference>
<dbReference type="SMART" id="SM00385">
    <property type="entry name" value="CYCLIN"/>
    <property type="match status" value="2"/>
</dbReference>
<name>A0A388M232_CHABU</name>
<evidence type="ECO:0000256" key="4">
    <source>
        <dbReference type="RuleBase" id="RU000383"/>
    </source>
</evidence>
<dbReference type="GO" id="GO:0051301">
    <property type="term" value="P:cell division"/>
    <property type="evidence" value="ECO:0007669"/>
    <property type="project" value="UniProtKB-KW"/>
</dbReference>
<feature type="domain" description="Cyclin-like" evidence="5">
    <location>
        <begin position="355"/>
        <end position="438"/>
    </location>
</feature>
<dbReference type="Pfam" id="PF02984">
    <property type="entry name" value="Cyclin_C"/>
    <property type="match status" value="1"/>
</dbReference>
<evidence type="ECO:0000256" key="2">
    <source>
        <dbReference type="ARBA" id="ARBA00023127"/>
    </source>
</evidence>
<dbReference type="Gramene" id="GBG88596">
    <property type="protein sequence ID" value="GBG88596"/>
    <property type="gene ID" value="CBR_g48126"/>
</dbReference>
<evidence type="ECO:0000313" key="8">
    <source>
        <dbReference type="Proteomes" id="UP000265515"/>
    </source>
</evidence>
<dbReference type="SMART" id="SM01332">
    <property type="entry name" value="Cyclin_C"/>
    <property type="match status" value="1"/>
</dbReference>
<dbReference type="PANTHER" id="PTHR10177">
    <property type="entry name" value="CYCLINS"/>
    <property type="match status" value="1"/>
</dbReference>
<comment type="similarity">
    <text evidence="4">Belongs to the cyclin family.</text>
</comment>
<dbReference type="InterPro" id="IPR039361">
    <property type="entry name" value="Cyclin"/>
</dbReference>
<dbReference type="EMBL" id="BFEA01000683">
    <property type="protein sequence ID" value="GBG88596.1"/>
    <property type="molecule type" value="Genomic_DNA"/>
</dbReference>
<keyword evidence="2 4" id="KW-0195">Cyclin</keyword>
<keyword evidence="3" id="KW-0131">Cell cycle</keyword>
<dbReference type="SUPFAM" id="SSF47954">
    <property type="entry name" value="Cyclin-like"/>
    <property type="match status" value="2"/>
</dbReference>
<dbReference type="InterPro" id="IPR036915">
    <property type="entry name" value="Cyclin-like_sf"/>
</dbReference>
<evidence type="ECO:0000313" key="7">
    <source>
        <dbReference type="EMBL" id="GBG88596.1"/>
    </source>
</evidence>
<keyword evidence="1" id="KW-0132">Cell division</keyword>
<feature type="domain" description="Cyclin-like" evidence="5">
    <location>
        <begin position="258"/>
        <end position="342"/>
    </location>
</feature>
<dbReference type="InterPro" id="IPR004367">
    <property type="entry name" value="Cyclin_C-dom"/>
</dbReference>
<dbReference type="OMA" id="AMMIACK"/>
<dbReference type="OrthoDB" id="5590282at2759"/>
<evidence type="ECO:0000256" key="3">
    <source>
        <dbReference type="ARBA" id="ARBA00023306"/>
    </source>
</evidence>
<reference evidence="7 8" key="1">
    <citation type="journal article" date="2018" name="Cell">
        <title>The Chara Genome: Secondary Complexity and Implications for Plant Terrestrialization.</title>
        <authorList>
            <person name="Nishiyama T."/>
            <person name="Sakayama H."/>
            <person name="Vries J.D."/>
            <person name="Buschmann H."/>
            <person name="Saint-Marcoux D."/>
            <person name="Ullrich K.K."/>
            <person name="Haas F.B."/>
            <person name="Vanderstraeten L."/>
            <person name="Becker D."/>
            <person name="Lang D."/>
            <person name="Vosolsobe S."/>
            <person name="Rombauts S."/>
            <person name="Wilhelmsson P.K.I."/>
            <person name="Janitza P."/>
            <person name="Kern R."/>
            <person name="Heyl A."/>
            <person name="Rumpler F."/>
            <person name="Villalobos L.I.A.C."/>
            <person name="Clay J.M."/>
            <person name="Skokan R."/>
            <person name="Toyoda A."/>
            <person name="Suzuki Y."/>
            <person name="Kagoshima H."/>
            <person name="Schijlen E."/>
            <person name="Tajeshwar N."/>
            <person name="Catarino B."/>
            <person name="Hetherington A.J."/>
            <person name="Saltykova A."/>
            <person name="Bonnot C."/>
            <person name="Breuninger H."/>
            <person name="Symeonidi A."/>
            <person name="Radhakrishnan G.V."/>
            <person name="Van Nieuwerburgh F."/>
            <person name="Deforce D."/>
            <person name="Chang C."/>
            <person name="Karol K.G."/>
            <person name="Hedrich R."/>
            <person name="Ulvskov P."/>
            <person name="Glockner G."/>
            <person name="Delwiche C.F."/>
            <person name="Petrasek J."/>
            <person name="Van de Peer Y."/>
            <person name="Friml J."/>
            <person name="Beilby M."/>
            <person name="Dolan L."/>
            <person name="Kohara Y."/>
            <person name="Sugano S."/>
            <person name="Fujiyama A."/>
            <person name="Delaux P.-M."/>
            <person name="Quint M."/>
            <person name="TheiBen G."/>
            <person name="Hagemann M."/>
            <person name="Harholt J."/>
            <person name="Dunand C."/>
            <person name="Zachgo S."/>
            <person name="Langdale J."/>
            <person name="Maumus F."/>
            <person name="Straeten D.V.D."/>
            <person name="Gould S.B."/>
            <person name="Rensing S.A."/>
        </authorList>
    </citation>
    <scope>NUCLEOTIDE SEQUENCE [LARGE SCALE GENOMIC DNA]</scope>
    <source>
        <strain evidence="7 8">S276</strain>
    </source>
</reference>
<dbReference type="FunFam" id="1.10.472.10:FF:000001">
    <property type="entry name" value="G2/mitotic-specific cyclin"/>
    <property type="match status" value="1"/>
</dbReference>
<keyword evidence="8" id="KW-1185">Reference proteome</keyword>
<dbReference type="CDD" id="cd20567">
    <property type="entry name" value="CYCLIN_AtCycB-like_rpt1"/>
    <property type="match status" value="1"/>
</dbReference>
<gene>
    <name evidence="7" type="ORF">CBR_g48126</name>
</gene>
<dbReference type="InterPro" id="IPR013763">
    <property type="entry name" value="Cyclin-like_dom"/>
</dbReference>
<evidence type="ECO:0000259" key="6">
    <source>
        <dbReference type="SMART" id="SM01332"/>
    </source>
</evidence>
<organism evidence="7 8">
    <name type="scientific">Chara braunii</name>
    <name type="common">Braun's stonewort</name>
    <dbReference type="NCBI Taxonomy" id="69332"/>
    <lineage>
        <taxon>Eukaryota</taxon>
        <taxon>Viridiplantae</taxon>
        <taxon>Streptophyta</taxon>
        <taxon>Charophyceae</taxon>
        <taxon>Charales</taxon>
        <taxon>Characeae</taxon>
        <taxon>Chara</taxon>
    </lineage>
</organism>
<evidence type="ECO:0008006" key="9">
    <source>
        <dbReference type="Google" id="ProtNLM"/>
    </source>
</evidence>
<evidence type="ECO:0000259" key="5">
    <source>
        <dbReference type="SMART" id="SM00385"/>
    </source>
</evidence>
<dbReference type="GO" id="GO:0044772">
    <property type="term" value="P:mitotic cell cycle phase transition"/>
    <property type="evidence" value="ECO:0007669"/>
    <property type="project" value="InterPro"/>
</dbReference>
<accession>A0A388M232</accession>
<evidence type="ECO:0000256" key="1">
    <source>
        <dbReference type="ARBA" id="ARBA00022618"/>
    </source>
</evidence>
<dbReference type="STRING" id="69332.A0A388M232"/>
<protein>
    <recommendedName>
        <fullName evidence="9">Cyclin N-terminal domain-containing protein</fullName>
    </recommendedName>
</protein>
<dbReference type="AlphaFoldDB" id="A0A388M232"/>
<dbReference type="Pfam" id="PF00134">
    <property type="entry name" value="Cyclin_N"/>
    <property type="match status" value="1"/>
</dbReference>
<dbReference type="Gene3D" id="1.10.472.10">
    <property type="entry name" value="Cyclin-like"/>
    <property type="match status" value="2"/>
</dbReference>
<feature type="domain" description="Cyclin C-terminal" evidence="6">
    <location>
        <begin position="351"/>
        <end position="469"/>
    </location>
</feature>
<proteinExistence type="inferred from homology"/>
<comment type="caution">
    <text evidence="7">The sequence shown here is derived from an EMBL/GenBank/DDBJ whole genome shotgun (WGS) entry which is preliminary data.</text>
</comment>
<sequence length="480" mass="52737">MAFVAGVRDNGTATSRFLDENKAMESKAAKAVRVVGPSQGGTVRRVLGEIGNFTRVNQAQLAKRNAKGGADTAAGQRAVGLLSRHGDGGINHRVIEGPSLASKPGMPIVSTTDASASIAQVEPLQPSVVLPRWGATRSRHYGIQAYRQGQTGSAAGLLYPTGGVSTRQDAATGRSMSSLLAARSAEACRGASSSGSVEEEEPCTNIDFNDRGDVRQVVDYVEDIYDFYRRAEIQSAVQSDYMKIQPDINAKMRAILIDWLVEVHMKFELLPETLYLTTNLIDRYLAKKVTTRKNLQLVGITAMMIACKYEEIYAPEVRDFVFICDRAYSRAAILDMEKKMLNTLNFNLTVPTPYVFMVRFLKAGEADKRMEQLANFLVELALLEYSMMKFSPSQIAAAAVYTAMRTLGRVCPGWNWTMRRHSGYTAEALEECASIIAKCHKNARSTSLVAVPDKYSTLKFLEVAKISPCLELITSPIIID</sequence>